<evidence type="ECO:0000259" key="2">
    <source>
        <dbReference type="Pfam" id="PF14633"/>
    </source>
</evidence>
<dbReference type="GO" id="GO:0003746">
    <property type="term" value="F:translation elongation factor activity"/>
    <property type="evidence" value="ECO:0007669"/>
    <property type="project" value="UniProtKB-KW"/>
</dbReference>
<keyword evidence="3" id="KW-0648">Protein biosynthesis</keyword>
<dbReference type="PANTHER" id="PTHR10145:SF6">
    <property type="entry name" value="TRANSCRIPTION ELONGATION FACTOR SPT6"/>
    <property type="match status" value="1"/>
</dbReference>
<organism evidence="3 4">
    <name type="scientific">Vitis vinifera</name>
    <name type="common">Grape</name>
    <dbReference type="NCBI Taxonomy" id="29760"/>
    <lineage>
        <taxon>Eukaryota</taxon>
        <taxon>Viridiplantae</taxon>
        <taxon>Streptophyta</taxon>
        <taxon>Embryophyta</taxon>
        <taxon>Tracheophyta</taxon>
        <taxon>Spermatophyta</taxon>
        <taxon>Magnoliopsida</taxon>
        <taxon>eudicotyledons</taxon>
        <taxon>Gunneridae</taxon>
        <taxon>Pentapetalae</taxon>
        <taxon>rosids</taxon>
        <taxon>Vitales</taxon>
        <taxon>Vitaceae</taxon>
        <taxon>Viteae</taxon>
        <taxon>Vitis</taxon>
    </lineage>
</organism>
<dbReference type="InterPro" id="IPR017072">
    <property type="entry name" value="TF_Spt6"/>
</dbReference>
<dbReference type="InterPro" id="IPR035420">
    <property type="entry name" value="Spt6_SH2"/>
</dbReference>
<evidence type="ECO:0000256" key="1">
    <source>
        <dbReference type="SAM" id="Phobius"/>
    </source>
</evidence>
<keyword evidence="1" id="KW-1133">Transmembrane helix</keyword>
<keyword evidence="3" id="KW-0251">Elongation factor</keyword>
<evidence type="ECO:0000313" key="3">
    <source>
        <dbReference type="EMBL" id="RVW76597.1"/>
    </source>
</evidence>
<comment type="caution">
    <text evidence="3">The sequence shown here is derived from an EMBL/GenBank/DDBJ whole genome shotgun (WGS) entry which is preliminary data.</text>
</comment>
<dbReference type="Gene3D" id="3.30.505.10">
    <property type="entry name" value="SH2 domain"/>
    <property type="match status" value="1"/>
</dbReference>
<proteinExistence type="predicted"/>
<feature type="transmembrane region" description="Helical" evidence="1">
    <location>
        <begin position="169"/>
        <end position="189"/>
    </location>
</feature>
<keyword evidence="1" id="KW-0472">Membrane</keyword>
<dbReference type="AlphaFoldDB" id="A0A438GWL7"/>
<dbReference type="Proteomes" id="UP000288805">
    <property type="component" value="Unassembled WGS sequence"/>
</dbReference>
<name>A0A438GWL7_VITVI</name>
<dbReference type="PANTHER" id="PTHR10145">
    <property type="entry name" value="TRANSCRIPTION ELONGATION FACTOR SPT6"/>
    <property type="match status" value="1"/>
</dbReference>
<dbReference type="InterPro" id="IPR036860">
    <property type="entry name" value="SH2_dom_sf"/>
</dbReference>
<protein>
    <submittedName>
        <fullName evidence="3">Transcription elongation factor SPT6-like</fullName>
    </submittedName>
</protein>
<reference evidence="3 4" key="1">
    <citation type="journal article" date="2018" name="PLoS Genet.">
        <title>Population sequencing reveals clonal diversity and ancestral inbreeding in the grapevine cultivar Chardonnay.</title>
        <authorList>
            <person name="Roach M.J."/>
            <person name="Johnson D.L."/>
            <person name="Bohlmann J."/>
            <person name="van Vuuren H.J."/>
            <person name="Jones S.J."/>
            <person name="Pretorius I.S."/>
            <person name="Schmidt S.A."/>
            <person name="Borneman A.R."/>
        </authorList>
    </citation>
    <scope>NUCLEOTIDE SEQUENCE [LARGE SCALE GENOMIC DNA]</scope>
    <source>
        <strain evidence="4">cv. Chardonnay</strain>
        <tissue evidence="3">Leaf</tissue>
    </source>
</reference>
<feature type="domain" description="Spt6 SH2" evidence="2">
    <location>
        <begin position="16"/>
        <end position="117"/>
    </location>
</feature>
<dbReference type="EMBL" id="QGNW01000326">
    <property type="protein sequence ID" value="RVW76597.1"/>
    <property type="molecule type" value="Genomic_DNA"/>
</dbReference>
<evidence type="ECO:0000313" key="4">
    <source>
        <dbReference type="Proteomes" id="UP000288805"/>
    </source>
</evidence>
<dbReference type="FunFam" id="3.30.505.10:FF:000050">
    <property type="entry name" value="Transcription elongation factor spt6"/>
    <property type="match status" value="1"/>
</dbReference>
<sequence>MNVLKSCMKFKKYIVDVMDRYVDPLVTHLKAMLNYRKFRRGKKVEVDDLLRAEKSDYPMRIVYCFGICHEHPGAFILSYIRNTNPHHEYIGLYPKGFKFREHTFDTIDRLVAYFQKHIDDPWPEKAPSIQSVAAMVPMRSPAVGHPQTVVGKATLVVGEANSTQAEIKLVHLVLEASLLISSCLIYLFFYNFLNLHIMKGHEEWCYDCY</sequence>
<dbReference type="SUPFAM" id="SSF55550">
    <property type="entry name" value="SH2 domain"/>
    <property type="match status" value="1"/>
</dbReference>
<dbReference type="Pfam" id="PF14633">
    <property type="entry name" value="SH2_2"/>
    <property type="match status" value="1"/>
</dbReference>
<gene>
    <name evidence="3" type="primary">SPT6_5</name>
    <name evidence="3" type="ORF">CK203_048649</name>
</gene>
<dbReference type="CDD" id="cd09928">
    <property type="entry name" value="SH2_Cterm_SPT6_like"/>
    <property type="match status" value="1"/>
</dbReference>
<dbReference type="GO" id="GO:0140673">
    <property type="term" value="P:transcription elongation-coupled chromatin remodeling"/>
    <property type="evidence" value="ECO:0007669"/>
    <property type="project" value="InterPro"/>
</dbReference>
<keyword evidence="1" id="KW-0812">Transmembrane</keyword>
<dbReference type="InterPro" id="IPR035018">
    <property type="entry name" value="Spt6_SH2_C"/>
</dbReference>
<accession>A0A438GWL7</accession>